<keyword evidence="11" id="KW-0413">Isomerase</keyword>
<dbReference type="GO" id="GO:0016853">
    <property type="term" value="F:isomerase activity"/>
    <property type="evidence" value="ECO:0007669"/>
    <property type="project" value="UniProtKB-KW"/>
</dbReference>
<comment type="pathway">
    <text evidence="2">Amino-acid biosynthesis; L-isoleucine biosynthesis; L-isoleucine from 2-oxobutanoate: step 2/4.</text>
</comment>
<keyword evidence="8" id="KW-0479">Metal-binding</keyword>
<keyword evidence="4 8" id="KW-0028">Amino-acid biosynthesis</keyword>
<dbReference type="PANTHER" id="PTHR21371:SF1">
    <property type="entry name" value="KETOL-ACID REDUCTOISOMERASE, MITOCHONDRIAL"/>
    <property type="match status" value="1"/>
</dbReference>
<keyword evidence="8" id="KW-0460">Magnesium</keyword>
<evidence type="ECO:0000259" key="10">
    <source>
        <dbReference type="PROSITE" id="PS51851"/>
    </source>
</evidence>
<dbReference type="GO" id="GO:0004455">
    <property type="term" value="F:ketol-acid reductoisomerase activity"/>
    <property type="evidence" value="ECO:0007669"/>
    <property type="project" value="UniProtKB-UniRule"/>
</dbReference>
<feature type="binding site" evidence="8">
    <location>
        <position position="190"/>
    </location>
    <ligand>
        <name>Mg(2+)</name>
        <dbReference type="ChEBI" id="CHEBI:18420"/>
        <label>2</label>
    </ligand>
</feature>
<dbReference type="Gene3D" id="3.40.50.720">
    <property type="entry name" value="NAD(P)-binding Rossmann-like Domain"/>
    <property type="match status" value="1"/>
</dbReference>
<dbReference type="GO" id="GO:0046872">
    <property type="term" value="F:metal ion binding"/>
    <property type="evidence" value="ECO:0007669"/>
    <property type="project" value="UniProtKB-UniRule"/>
</dbReference>
<dbReference type="AlphaFoldDB" id="A0A849SDF4"/>
<feature type="binding site" evidence="8">
    <location>
        <position position="190"/>
    </location>
    <ligand>
        <name>Mg(2+)</name>
        <dbReference type="ChEBI" id="CHEBI:18420"/>
        <label>1</label>
    </ligand>
</feature>
<reference evidence="11 12" key="1">
    <citation type="submission" date="2020-04" db="EMBL/GenBank/DDBJ databases">
        <title>Metagenomic profiling of ammonia- and methane-oxidizing microorganisms in a Dutch drinking water treatment plant.</title>
        <authorList>
            <person name="Poghosyan L."/>
            <person name="Leucker S."/>
        </authorList>
    </citation>
    <scope>NUCLEOTIDE SEQUENCE [LARGE SCALE GENOMIC DNA]</scope>
    <source>
        <strain evidence="11">S-RSF-IL-03</strain>
    </source>
</reference>
<dbReference type="UniPathway" id="UPA00049">
    <property type="reaction ID" value="UER00060"/>
</dbReference>
<dbReference type="NCBIfam" id="NF004017">
    <property type="entry name" value="PRK05479.1"/>
    <property type="match status" value="1"/>
</dbReference>
<feature type="domain" description="KARI N-terminal Rossmann" evidence="9">
    <location>
        <begin position="1"/>
        <end position="181"/>
    </location>
</feature>
<dbReference type="InterPro" id="IPR000506">
    <property type="entry name" value="KARI_C"/>
</dbReference>
<dbReference type="InterPro" id="IPR013023">
    <property type="entry name" value="KARI"/>
</dbReference>
<protein>
    <recommendedName>
        <fullName evidence="7">Ketol-acid reductoisomerase</fullName>
        <ecNumber evidence="7">1.1.1.86</ecNumber>
    </recommendedName>
</protein>
<evidence type="ECO:0000313" key="12">
    <source>
        <dbReference type="Proteomes" id="UP000580839"/>
    </source>
</evidence>
<dbReference type="Pfam" id="PF07991">
    <property type="entry name" value="KARI_N"/>
    <property type="match status" value="1"/>
</dbReference>
<dbReference type="PROSITE" id="PS51851">
    <property type="entry name" value="KARI_C"/>
    <property type="match status" value="1"/>
</dbReference>
<feature type="domain" description="KARI C-terminal knotted" evidence="10">
    <location>
        <begin position="182"/>
        <end position="326"/>
    </location>
</feature>
<keyword evidence="6 8" id="KW-0100">Branched-chain amino acid biosynthesis</keyword>
<name>A0A849SDF4_UNCEI</name>
<dbReference type="Pfam" id="PF01450">
    <property type="entry name" value="KARI_C"/>
    <property type="match status" value="1"/>
</dbReference>
<comment type="caution">
    <text evidence="8">Lacks conserved residue(s) required for the propagation of feature annotation.</text>
</comment>
<evidence type="ECO:0000256" key="3">
    <source>
        <dbReference type="ARBA" id="ARBA00010318"/>
    </source>
</evidence>
<feature type="binding site" evidence="8">
    <location>
        <position position="194"/>
    </location>
    <ligand>
        <name>Mg(2+)</name>
        <dbReference type="ChEBI" id="CHEBI:18420"/>
        <label>1</label>
    </ligand>
</feature>
<evidence type="ECO:0000256" key="5">
    <source>
        <dbReference type="ARBA" id="ARBA00023002"/>
    </source>
</evidence>
<keyword evidence="5 8" id="KW-0560">Oxidoreductase</keyword>
<comment type="similarity">
    <text evidence="3 8">Belongs to the ketol-acid reductoisomerase family.</text>
</comment>
<evidence type="ECO:0000256" key="8">
    <source>
        <dbReference type="PROSITE-ProRule" id="PRU01198"/>
    </source>
</evidence>
<comment type="caution">
    <text evidence="11">The sequence shown here is derived from an EMBL/GenBank/DDBJ whole genome shotgun (WGS) entry which is preliminary data.</text>
</comment>
<dbReference type="InterPro" id="IPR013116">
    <property type="entry name" value="KARI_N"/>
</dbReference>
<evidence type="ECO:0000256" key="7">
    <source>
        <dbReference type="NCBIfam" id="TIGR00465"/>
    </source>
</evidence>
<evidence type="ECO:0000256" key="2">
    <source>
        <dbReference type="ARBA" id="ARBA00004885"/>
    </source>
</evidence>
<evidence type="ECO:0000256" key="1">
    <source>
        <dbReference type="ARBA" id="ARBA00004864"/>
    </source>
</evidence>
<comment type="pathway">
    <text evidence="1">Amino-acid biosynthesis; L-valine biosynthesis; L-valine from pyruvate: step 2/4.</text>
</comment>
<dbReference type="PANTHER" id="PTHR21371">
    <property type="entry name" value="KETOL-ACID REDUCTOISOMERASE, MITOCHONDRIAL"/>
    <property type="match status" value="1"/>
</dbReference>
<dbReference type="EMBL" id="JABFRW010000046">
    <property type="protein sequence ID" value="NOT33402.1"/>
    <property type="molecule type" value="Genomic_DNA"/>
</dbReference>
<evidence type="ECO:0000259" key="9">
    <source>
        <dbReference type="PROSITE" id="PS51850"/>
    </source>
</evidence>
<dbReference type="EC" id="1.1.1.86" evidence="7"/>
<proteinExistence type="inferred from homology"/>
<dbReference type="NCBIfam" id="TIGR00465">
    <property type="entry name" value="ilvC"/>
    <property type="match status" value="1"/>
</dbReference>
<dbReference type="UniPathway" id="UPA00047">
    <property type="reaction ID" value="UER00056"/>
</dbReference>
<evidence type="ECO:0000256" key="4">
    <source>
        <dbReference type="ARBA" id="ARBA00022605"/>
    </source>
</evidence>
<evidence type="ECO:0000313" key="11">
    <source>
        <dbReference type="EMBL" id="NOT33402.1"/>
    </source>
</evidence>
<sequence>MNPARTGAHEDLALLRRGPVAILGYGHQGEAHALNLRDAGLEVVVGARAGHAAFERAVAHGFAPLALGEAVTRAATVAMLLPDEVVPELWHELGPPLERAHAVVFAHGYNLLYGALTFGAATDAVLVSPTGPGAVLRERFVAGAGLPAYLAVHQDASGSAWQVAEAYAYAIGCGRATLIRTTVREETEVDLFGEQVVLCGGMNALVTAAFETLVEAGYSPEIAYLECVQQLAALADMLRDRGVTGVREGISATALFGDLTRGPRVIGASSRAEMHRILDQIRNGAFAREWGAEAARGKPLLAAGLAASRAHPIEQARRRALRLPES</sequence>
<dbReference type="SUPFAM" id="SSF51735">
    <property type="entry name" value="NAD(P)-binding Rossmann-fold domains"/>
    <property type="match status" value="1"/>
</dbReference>
<gene>
    <name evidence="11" type="primary">ilvC</name>
    <name evidence="11" type="ORF">HOP12_04440</name>
</gene>
<organism evidence="11 12">
    <name type="scientific">Eiseniibacteriota bacterium</name>
    <dbReference type="NCBI Taxonomy" id="2212470"/>
    <lineage>
        <taxon>Bacteria</taxon>
        <taxon>Candidatus Eiseniibacteriota</taxon>
    </lineage>
</organism>
<dbReference type="Gene3D" id="6.10.240.10">
    <property type="match status" value="1"/>
</dbReference>
<accession>A0A849SDF4</accession>
<evidence type="ECO:0000256" key="6">
    <source>
        <dbReference type="ARBA" id="ARBA00023304"/>
    </source>
</evidence>
<dbReference type="InterPro" id="IPR008927">
    <property type="entry name" value="6-PGluconate_DH-like_C_sf"/>
</dbReference>
<dbReference type="Proteomes" id="UP000580839">
    <property type="component" value="Unassembled WGS sequence"/>
</dbReference>
<dbReference type="GO" id="GO:0009097">
    <property type="term" value="P:isoleucine biosynthetic process"/>
    <property type="evidence" value="ECO:0007669"/>
    <property type="project" value="UniProtKB-UniRule"/>
</dbReference>
<dbReference type="InterPro" id="IPR036291">
    <property type="entry name" value="NAD(P)-bd_dom_sf"/>
</dbReference>
<dbReference type="GO" id="GO:0009099">
    <property type="term" value="P:L-valine biosynthetic process"/>
    <property type="evidence" value="ECO:0007669"/>
    <property type="project" value="UniProtKB-UniRule"/>
</dbReference>
<dbReference type="PROSITE" id="PS51850">
    <property type="entry name" value="KARI_N"/>
    <property type="match status" value="1"/>
</dbReference>
<dbReference type="SUPFAM" id="SSF48179">
    <property type="entry name" value="6-phosphogluconate dehydrogenase C-terminal domain-like"/>
    <property type="match status" value="1"/>
</dbReference>